<feature type="compositionally biased region" description="Basic residues" evidence="1">
    <location>
        <begin position="122"/>
        <end position="143"/>
    </location>
</feature>
<dbReference type="EMBL" id="CADCVT010000242">
    <property type="protein sequence ID" value="CAA9508943.1"/>
    <property type="molecule type" value="Genomic_DNA"/>
</dbReference>
<gene>
    <name evidence="2" type="ORF">AVDCRST_MAG85-2220</name>
</gene>
<feature type="compositionally biased region" description="Polar residues" evidence="1">
    <location>
        <begin position="283"/>
        <end position="292"/>
    </location>
</feature>
<name>A0A6J4SYW0_9ACTN</name>
<reference evidence="2" key="1">
    <citation type="submission" date="2020-02" db="EMBL/GenBank/DDBJ databases">
        <authorList>
            <person name="Meier V. D."/>
        </authorList>
    </citation>
    <scope>NUCLEOTIDE SEQUENCE</scope>
    <source>
        <strain evidence="2">AVDCRST_MAG85</strain>
    </source>
</reference>
<feature type="compositionally biased region" description="Basic residues" evidence="1">
    <location>
        <begin position="151"/>
        <end position="171"/>
    </location>
</feature>
<sequence length="292" mass="32249">GSLPLPLLRRRLRVHGDLRQARLRRGRRRRRAAGRALRPGRRGAGRGGARRGAGAEARTPRGRRRAAHGRRGLRDAGRAVLPRARADGRVAAVAAALHVPGARDRRGDRHRARDRDDVPPRRAGRRQRRHRARAARRRAGRARRAGDRAGARRLGRVHGLHPVRRPHRRGRAAGGAGVARDRGSDRHVRDRAAGDDGSVARLRGGGLAVGHGDRAGLDRRGDPRVLRRPGARRAVERRDPLDARAAGHDRPRRARARRGAQPGAAPRRRAHPRDRDRAELVVGQSSPRAVRM</sequence>
<feature type="region of interest" description="Disordered" evidence="1">
    <location>
        <begin position="23"/>
        <end position="80"/>
    </location>
</feature>
<evidence type="ECO:0000256" key="1">
    <source>
        <dbReference type="SAM" id="MobiDB-lite"/>
    </source>
</evidence>
<dbReference type="AlphaFoldDB" id="A0A6J4SYW0"/>
<feature type="non-terminal residue" evidence="2">
    <location>
        <position position="292"/>
    </location>
</feature>
<proteinExistence type="predicted"/>
<feature type="non-terminal residue" evidence="2">
    <location>
        <position position="1"/>
    </location>
</feature>
<feature type="compositionally biased region" description="Basic and acidic residues" evidence="1">
    <location>
        <begin position="211"/>
        <end position="225"/>
    </location>
</feature>
<feature type="compositionally biased region" description="Basic and acidic residues" evidence="1">
    <location>
        <begin position="179"/>
        <end position="194"/>
    </location>
</feature>
<feature type="region of interest" description="Disordered" evidence="1">
    <location>
        <begin position="98"/>
        <end position="292"/>
    </location>
</feature>
<organism evidence="2">
    <name type="scientific">uncultured Solirubrobacteraceae bacterium</name>
    <dbReference type="NCBI Taxonomy" id="1162706"/>
    <lineage>
        <taxon>Bacteria</taxon>
        <taxon>Bacillati</taxon>
        <taxon>Actinomycetota</taxon>
        <taxon>Thermoleophilia</taxon>
        <taxon>Solirubrobacterales</taxon>
        <taxon>Solirubrobacteraceae</taxon>
        <taxon>environmental samples</taxon>
    </lineage>
</organism>
<evidence type="ECO:0000313" key="2">
    <source>
        <dbReference type="EMBL" id="CAA9508943.1"/>
    </source>
</evidence>
<feature type="compositionally biased region" description="Basic residues" evidence="1">
    <location>
        <begin position="60"/>
        <end position="71"/>
    </location>
</feature>
<feature type="compositionally biased region" description="Basic and acidic residues" evidence="1">
    <location>
        <begin position="233"/>
        <end position="249"/>
    </location>
</feature>
<feature type="compositionally biased region" description="Basic and acidic residues" evidence="1">
    <location>
        <begin position="101"/>
        <end position="120"/>
    </location>
</feature>
<accession>A0A6J4SYW0</accession>
<feature type="compositionally biased region" description="Basic residues" evidence="1">
    <location>
        <begin position="23"/>
        <end position="44"/>
    </location>
</feature>
<protein>
    <submittedName>
        <fullName evidence="2">Permease of the drug/metabolite transporter (DMT) superfamily</fullName>
    </submittedName>
</protein>